<sequence>MVSAAPGIGIAAPHFAILKRLVVMGLSPAAGLQTYVNPAILWASAEMIRHTEGSVSMPGVTENIERHATRPRELSGSDMRNWLIICCELRAAVRSCASTQVEDDRARRRRLHERHRYPFLRPVRCARSPPQPSPNEMPRRRRRALETWQRADALHNMPHVHRGRRVRAHPAAIGSGSCAALLPIASTP</sequence>
<dbReference type="EC" id="3.5.1.88" evidence="2"/>
<reference evidence="2 3" key="1">
    <citation type="journal article" date="2012" name="J. Bacteriol.">
        <title>Draft Genome Sequence of Mesorhizobium alhagi CCNWXJ12-2T, a Novel Salt-Resistant Species Isolated from the Desert of Northwestern China.</title>
        <authorList>
            <person name="Zhou M."/>
            <person name="Chen W."/>
            <person name="Chen H."/>
            <person name="Wei G."/>
        </authorList>
    </citation>
    <scope>NUCLEOTIDE SEQUENCE [LARGE SCALE GENOMIC DNA]</scope>
    <source>
        <strain evidence="2 3">CCNWXJ12-2</strain>
    </source>
</reference>
<accession>H0HUK6</accession>
<dbReference type="InterPro" id="IPR036821">
    <property type="entry name" value="Peptide_deformylase_sf"/>
</dbReference>
<dbReference type="SUPFAM" id="SSF56420">
    <property type="entry name" value="Peptide deformylase"/>
    <property type="match status" value="1"/>
</dbReference>
<evidence type="ECO:0000313" key="3">
    <source>
        <dbReference type="Proteomes" id="UP000003250"/>
    </source>
</evidence>
<comment type="similarity">
    <text evidence="1">Belongs to the polypeptide deformylase family.</text>
</comment>
<dbReference type="Gene3D" id="3.90.45.10">
    <property type="entry name" value="Peptide deformylase"/>
    <property type="match status" value="1"/>
</dbReference>
<dbReference type="AlphaFoldDB" id="H0HUK6"/>
<evidence type="ECO:0000256" key="1">
    <source>
        <dbReference type="ARBA" id="ARBA00010759"/>
    </source>
</evidence>
<dbReference type="InterPro" id="IPR023635">
    <property type="entry name" value="Peptide_deformylase"/>
</dbReference>
<gene>
    <name evidence="2" type="ORF">MAXJ12_19318</name>
</gene>
<keyword evidence="2" id="KW-0378">Hydrolase</keyword>
<keyword evidence="3" id="KW-1185">Reference proteome</keyword>
<dbReference type="EMBL" id="AHAM01000159">
    <property type="protein sequence ID" value="EHK55552.1"/>
    <property type="molecule type" value="Genomic_DNA"/>
</dbReference>
<organism evidence="2 3">
    <name type="scientific">Mesorhizobium alhagi CCNWXJ12-2</name>
    <dbReference type="NCBI Taxonomy" id="1107882"/>
    <lineage>
        <taxon>Bacteria</taxon>
        <taxon>Pseudomonadati</taxon>
        <taxon>Pseudomonadota</taxon>
        <taxon>Alphaproteobacteria</taxon>
        <taxon>Hyphomicrobiales</taxon>
        <taxon>Phyllobacteriaceae</taxon>
        <taxon>Allomesorhizobium</taxon>
    </lineage>
</organism>
<protein>
    <submittedName>
        <fullName evidence="2">Peptide deformylase</fullName>
        <ecNumber evidence="2">3.5.1.88</ecNumber>
    </submittedName>
</protein>
<dbReference type="Proteomes" id="UP000003250">
    <property type="component" value="Unassembled WGS sequence"/>
</dbReference>
<evidence type="ECO:0000313" key="2">
    <source>
        <dbReference type="EMBL" id="EHK55552.1"/>
    </source>
</evidence>
<proteinExistence type="inferred from homology"/>
<name>H0HUK6_9HYPH</name>
<dbReference type="Pfam" id="PF01327">
    <property type="entry name" value="Pep_deformylase"/>
    <property type="match status" value="1"/>
</dbReference>
<dbReference type="GO" id="GO:0042586">
    <property type="term" value="F:peptide deformylase activity"/>
    <property type="evidence" value="ECO:0007669"/>
    <property type="project" value="UniProtKB-EC"/>
</dbReference>